<dbReference type="AlphaFoldDB" id="A0A6A5URE2"/>
<name>A0A6A5URE2_9PLEO</name>
<evidence type="ECO:0000313" key="2">
    <source>
        <dbReference type="EMBL" id="KAF1966529.1"/>
    </source>
</evidence>
<accession>A0A6A5URE2</accession>
<sequence length="296" mass="34178">MAFNQLGQGKWLRPASTSRIDKIPVDERYKLMDVLARKLYHVPAGMIKLPRKRPQDVQNKVSPANPSTANKRDAEDDSKFLKVTEVVDHHRDAIDLPHIPTDVGLDFLLKHHAIIDEQGCLAIKDPAVQHIDITRAIFFWRLDDIHQFQRYHDNARWNIALFVASLADERSAQPEPAQMHSARQFAIAYLSAVLEHHRNPASFEMREAFVKLWKYSKYDFFTFTAAQKMLMKKEMKRLKGLWKVELDRLNNGKDLNKNKKEVEAAYNAKIAKFVGILVPGGARPAWPQLPCSERRH</sequence>
<protein>
    <submittedName>
        <fullName evidence="2">Uncharacterized protein</fullName>
    </submittedName>
</protein>
<dbReference type="OrthoDB" id="3796041at2759"/>
<feature type="region of interest" description="Disordered" evidence="1">
    <location>
        <begin position="51"/>
        <end position="75"/>
    </location>
</feature>
<dbReference type="EMBL" id="ML976744">
    <property type="protein sequence ID" value="KAF1966529.1"/>
    <property type="molecule type" value="Genomic_DNA"/>
</dbReference>
<feature type="compositionally biased region" description="Polar residues" evidence="1">
    <location>
        <begin position="56"/>
        <end position="69"/>
    </location>
</feature>
<gene>
    <name evidence="2" type="ORF">BU23DRAFT_315729</name>
</gene>
<reference evidence="2" key="1">
    <citation type="journal article" date="2020" name="Stud. Mycol.">
        <title>101 Dothideomycetes genomes: a test case for predicting lifestyles and emergence of pathogens.</title>
        <authorList>
            <person name="Haridas S."/>
            <person name="Albert R."/>
            <person name="Binder M."/>
            <person name="Bloem J."/>
            <person name="Labutti K."/>
            <person name="Salamov A."/>
            <person name="Andreopoulos B."/>
            <person name="Baker S."/>
            <person name="Barry K."/>
            <person name="Bills G."/>
            <person name="Bluhm B."/>
            <person name="Cannon C."/>
            <person name="Castanera R."/>
            <person name="Culley D."/>
            <person name="Daum C."/>
            <person name="Ezra D."/>
            <person name="Gonzalez J."/>
            <person name="Henrissat B."/>
            <person name="Kuo A."/>
            <person name="Liang C."/>
            <person name="Lipzen A."/>
            <person name="Lutzoni F."/>
            <person name="Magnuson J."/>
            <person name="Mondo S."/>
            <person name="Nolan M."/>
            <person name="Ohm R."/>
            <person name="Pangilinan J."/>
            <person name="Park H.-J."/>
            <person name="Ramirez L."/>
            <person name="Alfaro M."/>
            <person name="Sun H."/>
            <person name="Tritt A."/>
            <person name="Yoshinaga Y."/>
            <person name="Zwiers L.-H."/>
            <person name="Turgeon B."/>
            <person name="Goodwin S."/>
            <person name="Spatafora J."/>
            <person name="Crous P."/>
            <person name="Grigoriev I."/>
        </authorList>
    </citation>
    <scope>NUCLEOTIDE SEQUENCE</scope>
    <source>
        <strain evidence="2">CBS 107.79</strain>
    </source>
</reference>
<dbReference type="Proteomes" id="UP000800036">
    <property type="component" value="Unassembled WGS sequence"/>
</dbReference>
<evidence type="ECO:0000313" key="3">
    <source>
        <dbReference type="Proteomes" id="UP000800036"/>
    </source>
</evidence>
<keyword evidence="3" id="KW-1185">Reference proteome</keyword>
<proteinExistence type="predicted"/>
<evidence type="ECO:0000256" key="1">
    <source>
        <dbReference type="SAM" id="MobiDB-lite"/>
    </source>
</evidence>
<organism evidence="2 3">
    <name type="scientific">Bimuria novae-zelandiae CBS 107.79</name>
    <dbReference type="NCBI Taxonomy" id="1447943"/>
    <lineage>
        <taxon>Eukaryota</taxon>
        <taxon>Fungi</taxon>
        <taxon>Dikarya</taxon>
        <taxon>Ascomycota</taxon>
        <taxon>Pezizomycotina</taxon>
        <taxon>Dothideomycetes</taxon>
        <taxon>Pleosporomycetidae</taxon>
        <taxon>Pleosporales</taxon>
        <taxon>Massarineae</taxon>
        <taxon>Didymosphaeriaceae</taxon>
        <taxon>Bimuria</taxon>
    </lineage>
</organism>